<feature type="active site" description="Proton acceptor" evidence="8">
    <location>
        <position position="138"/>
    </location>
</feature>
<evidence type="ECO:0000256" key="4">
    <source>
        <dbReference type="ARBA" id="ARBA00022723"/>
    </source>
</evidence>
<organism evidence="13 14">
    <name type="scientific">Larinioides sclopetarius</name>
    <dbReference type="NCBI Taxonomy" id="280406"/>
    <lineage>
        <taxon>Eukaryota</taxon>
        <taxon>Metazoa</taxon>
        <taxon>Ecdysozoa</taxon>
        <taxon>Arthropoda</taxon>
        <taxon>Chelicerata</taxon>
        <taxon>Arachnida</taxon>
        <taxon>Araneae</taxon>
        <taxon>Araneomorphae</taxon>
        <taxon>Entelegynae</taxon>
        <taxon>Araneoidea</taxon>
        <taxon>Araneidae</taxon>
        <taxon>Larinioides</taxon>
    </lineage>
</organism>
<keyword evidence="14" id="KW-1185">Reference proteome</keyword>
<protein>
    <recommendedName>
        <fullName evidence="10">Endonuclease</fullName>
        <ecNumber evidence="10">3.1.30.-</ecNumber>
    </recommendedName>
</protein>
<dbReference type="InterPro" id="IPR001604">
    <property type="entry name" value="Endo_G_ENPP1-like_dom"/>
</dbReference>
<evidence type="ECO:0000256" key="3">
    <source>
        <dbReference type="ARBA" id="ARBA00022722"/>
    </source>
</evidence>
<evidence type="ECO:0000259" key="11">
    <source>
        <dbReference type="SMART" id="SM00477"/>
    </source>
</evidence>
<evidence type="ECO:0000256" key="10">
    <source>
        <dbReference type="RuleBase" id="RU366055"/>
    </source>
</evidence>
<keyword evidence="6 10" id="KW-0378">Hydrolase</keyword>
<dbReference type="InterPro" id="IPR044929">
    <property type="entry name" value="DNA/RNA_non-sp_Endonuclease_sf"/>
</dbReference>
<dbReference type="GO" id="GO:0006309">
    <property type="term" value="P:apoptotic DNA fragmentation"/>
    <property type="evidence" value="ECO:0007669"/>
    <property type="project" value="TreeGrafter"/>
</dbReference>
<dbReference type="Gene3D" id="3.40.570.10">
    <property type="entry name" value="Extracellular Endonuclease, subunit A"/>
    <property type="match status" value="1"/>
</dbReference>
<dbReference type="InterPro" id="IPR040255">
    <property type="entry name" value="Non-specific_endonuclease"/>
</dbReference>
<keyword evidence="3 10" id="KW-0540">Nuclease</keyword>
<evidence type="ECO:0000256" key="9">
    <source>
        <dbReference type="PIRSR" id="PIRSR640255-2"/>
    </source>
</evidence>
<dbReference type="EC" id="3.1.30.-" evidence="10"/>
<reference evidence="13 14" key="1">
    <citation type="submission" date="2024-04" db="EMBL/GenBank/DDBJ databases">
        <authorList>
            <person name="Rising A."/>
            <person name="Reimegard J."/>
            <person name="Sonavane S."/>
            <person name="Akerstrom W."/>
            <person name="Nylinder S."/>
            <person name="Hedman E."/>
            <person name="Kallberg Y."/>
        </authorList>
    </citation>
    <scope>NUCLEOTIDE SEQUENCE [LARGE SCALE GENOMIC DNA]</scope>
</reference>
<evidence type="ECO:0000313" key="13">
    <source>
        <dbReference type="EMBL" id="CAL1272930.1"/>
    </source>
</evidence>
<dbReference type="PANTHER" id="PTHR13966">
    <property type="entry name" value="ENDONUCLEASE RELATED"/>
    <property type="match status" value="1"/>
</dbReference>
<dbReference type="SMART" id="SM00477">
    <property type="entry name" value="NUC"/>
    <property type="match status" value="1"/>
</dbReference>
<dbReference type="Proteomes" id="UP001497382">
    <property type="component" value="Unassembled WGS sequence"/>
</dbReference>
<feature type="domain" description="ENPP1-3/EXOG-like endonuclease/phosphodiesterase" evidence="11">
    <location>
        <begin position="73"/>
        <end position="283"/>
    </location>
</feature>
<comment type="cofactor">
    <cofactor evidence="1 10">
        <name>Mg(2+)</name>
        <dbReference type="ChEBI" id="CHEBI:18420"/>
    </cofactor>
</comment>
<dbReference type="CDD" id="cd00091">
    <property type="entry name" value="NUC"/>
    <property type="match status" value="1"/>
</dbReference>
<dbReference type="SUPFAM" id="SSF54060">
    <property type="entry name" value="His-Me finger endonucleases"/>
    <property type="match status" value="1"/>
</dbReference>
<dbReference type="GO" id="GO:0046872">
    <property type="term" value="F:metal ion binding"/>
    <property type="evidence" value="ECO:0007669"/>
    <property type="project" value="UniProtKB-KW"/>
</dbReference>
<dbReference type="PROSITE" id="PS01070">
    <property type="entry name" value="NUCLEASE_NON_SPEC"/>
    <property type="match status" value="1"/>
</dbReference>
<dbReference type="AlphaFoldDB" id="A0AAV1ZPA7"/>
<evidence type="ECO:0000256" key="5">
    <source>
        <dbReference type="ARBA" id="ARBA00022759"/>
    </source>
</evidence>
<evidence type="ECO:0000256" key="2">
    <source>
        <dbReference type="ARBA" id="ARBA00010052"/>
    </source>
</evidence>
<comment type="caution">
    <text evidence="13">The sequence shown here is derived from an EMBL/GenBank/DDBJ whole genome shotgun (WGS) entry which is preliminary data.</text>
</comment>
<feature type="binding site" evidence="9">
    <location>
        <position position="170"/>
    </location>
    <ligand>
        <name>Mg(2+)</name>
        <dbReference type="ChEBI" id="CHEBI:18420"/>
        <note>catalytic</note>
    </ligand>
</feature>
<evidence type="ECO:0000313" key="14">
    <source>
        <dbReference type="Proteomes" id="UP001497382"/>
    </source>
</evidence>
<name>A0AAV1ZPA7_9ARAC</name>
<dbReference type="EMBL" id="CAXIEN010000064">
    <property type="protein sequence ID" value="CAL1272930.1"/>
    <property type="molecule type" value="Genomic_DNA"/>
</dbReference>
<dbReference type="GO" id="GO:0005634">
    <property type="term" value="C:nucleus"/>
    <property type="evidence" value="ECO:0007669"/>
    <property type="project" value="TreeGrafter"/>
</dbReference>
<accession>A0AAV1ZPA7</accession>
<dbReference type="InterPro" id="IPR020821">
    <property type="entry name" value="ENPP1-3/EXOG-like_nuc-like"/>
</dbReference>
<keyword evidence="5 10" id="KW-0255">Endonuclease</keyword>
<dbReference type="SMART" id="SM00892">
    <property type="entry name" value="Endonuclease_NS"/>
    <property type="match status" value="1"/>
</dbReference>
<dbReference type="InterPro" id="IPR018524">
    <property type="entry name" value="DNA/RNA_endonuclease_AS"/>
</dbReference>
<evidence type="ECO:0000259" key="12">
    <source>
        <dbReference type="SMART" id="SM00892"/>
    </source>
</evidence>
<dbReference type="PANTHER" id="PTHR13966:SF5">
    <property type="entry name" value="ENDONUCLEASE G, MITOCHONDRIAL"/>
    <property type="match status" value="1"/>
</dbReference>
<keyword evidence="4 9" id="KW-0479">Metal-binding</keyword>
<feature type="domain" description="DNA/RNA non-specific endonuclease/pyrophosphatase/phosphodiesterase" evidence="12">
    <location>
        <begin position="72"/>
        <end position="283"/>
    </location>
</feature>
<sequence length="294" mass="33905">MALRYSIVTGAVGFLGGILYRDKNPLNKFEIFAANPVQTVVDTYEYTGDEESKDFLRRTMKFGFPGFDTIKRKKSFVLSYDRRNRVPHWVFEHLTADHITPNKNVNRKNCEFLEDDSIHAYFRSTDDDYKDSGFDRGHLAAAGNHRSKQEYQDDTFFLSNIAPQVGLGFNQGRWKHLEEYVEKLVKKNKSVYVCSGPLFLPREEPDGTKYVKYQVIGPNDVAVPTHFFKVILVERKDSKYFMEAYLMPNASIDNTKSLDSFQENKDVIERAAGLLLFENLDNIHLLSINGMPVE</sequence>
<dbReference type="GO" id="GO:0004521">
    <property type="term" value="F:RNA endonuclease activity"/>
    <property type="evidence" value="ECO:0007669"/>
    <property type="project" value="TreeGrafter"/>
</dbReference>
<evidence type="ECO:0000256" key="7">
    <source>
        <dbReference type="ARBA" id="ARBA00022842"/>
    </source>
</evidence>
<dbReference type="InterPro" id="IPR044925">
    <property type="entry name" value="His-Me_finger_sf"/>
</dbReference>
<dbReference type="Pfam" id="PF01223">
    <property type="entry name" value="Endonuclease_NS"/>
    <property type="match status" value="1"/>
</dbReference>
<evidence type="ECO:0000256" key="6">
    <source>
        <dbReference type="ARBA" id="ARBA00022801"/>
    </source>
</evidence>
<keyword evidence="7" id="KW-0460">Magnesium</keyword>
<dbReference type="GO" id="GO:0003676">
    <property type="term" value="F:nucleic acid binding"/>
    <property type="evidence" value="ECO:0007669"/>
    <property type="project" value="InterPro"/>
</dbReference>
<dbReference type="GO" id="GO:0005743">
    <property type="term" value="C:mitochondrial inner membrane"/>
    <property type="evidence" value="ECO:0007669"/>
    <property type="project" value="TreeGrafter"/>
</dbReference>
<evidence type="ECO:0000256" key="1">
    <source>
        <dbReference type="ARBA" id="ARBA00001946"/>
    </source>
</evidence>
<comment type="similarity">
    <text evidence="2 10">Belongs to the DNA/RNA non-specific endonuclease family.</text>
</comment>
<evidence type="ECO:0000256" key="8">
    <source>
        <dbReference type="PIRSR" id="PIRSR640255-1"/>
    </source>
</evidence>
<gene>
    <name evidence="13" type="ORF">LARSCL_LOCUS6665</name>
</gene>
<proteinExistence type="inferred from homology"/>
<dbReference type="GO" id="GO:0000014">
    <property type="term" value="F:single-stranded DNA endodeoxyribonuclease activity"/>
    <property type="evidence" value="ECO:0007669"/>
    <property type="project" value="TreeGrafter"/>
</dbReference>